<dbReference type="AlphaFoldDB" id="A0A395R604"/>
<feature type="transmembrane region" description="Helical" evidence="1">
    <location>
        <begin position="61"/>
        <end position="84"/>
    </location>
</feature>
<accession>A0A395R604</accession>
<gene>
    <name evidence="2" type="ORF">ASB58_09390</name>
</gene>
<keyword evidence="3" id="KW-1185">Reference proteome</keyword>
<feature type="transmembrane region" description="Helical" evidence="1">
    <location>
        <begin position="96"/>
        <end position="121"/>
    </location>
</feature>
<keyword evidence="1" id="KW-0812">Transmembrane</keyword>
<feature type="transmembrane region" description="Helical" evidence="1">
    <location>
        <begin position="21"/>
        <end position="41"/>
    </location>
</feature>
<dbReference type="PANTHER" id="PTHR43424">
    <property type="entry name" value="LOCUS PUTATIVE PROTEIN 1-RELATED"/>
    <property type="match status" value="1"/>
</dbReference>
<protein>
    <submittedName>
        <fullName evidence="2">Uncharacterized protein</fullName>
    </submittedName>
</protein>
<evidence type="ECO:0000313" key="2">
    <source>
        <dbReference type="EMBL" id="RGP55269.1"/>
    </source>
</evidence>
<dbReference type="PANTHER" id="PTHR43424:SF1">
    <property type="entry name" value="LOCUS PUTATIVE PROTEIN 1-RELATED"/>
    <property type="match status" value="1"/>
</dbReference>
<name>A0A395R604_9PSED</name>
<keyword evidence="1" id="KW-1133">Transmembrane helix</keyword>
<evidence type="ECO:0000256" key="1">
    <source>
        <dbReference type="SAM" id="Phobius"/>
    </source>
</evidence>
<reference evidence="2 3" key="1">
    <citation type="journal article" date="2018" name="Syst. Appl. Microbiol.">
        <title>Pseudomonas gallaeciensis sp. nov., isolated from crude-oil-contaminated intertidal sand samples after the Prestige oil spill.</title>
        <authorList>
            <person name="Mulet M."/>
            <person name="Sanchez D."/>
            <person name="Rodriguez A.C."/>
            <person name="Nogales B."/>
            <person name="Bosch R."/>
            <person name="Busquets A."/>
            <person name="Gomila M."/>
            <person name="Lalucat J."/>
            <person name="Garcia-Valdes E."/>
        </authorList>
    </citation>
    <scope>NUCLEOTIDE SEQUENCE [LARGE SCALE GENOMIC DNA]</scope>
    <source>
        <strain evidence="2 3">V113</strain>
    </source>
</reference>
<dbReference type="EMBL" id="LMAZ01000002">
    <property type="protein sequence ID" value="RGP55269.1"/>
    <property type="molecule type" value="Genomic_DNA"/>
</dbReference>
<dbReference type="Proteomes" id="UP000265411">
    <property type="component" value="Unassembled WGS sequence"/>
</dbReference>
<feature type="transmembrane region" description="Helical" evidence="1">
    <location>
        <begin position="128"/>
        <end position="147"/>
    </location>
</feature>
<proteinExistence type="predicted"/>
<sequence>MLLFQRLDLVFVKNILGTSEAGYYTAAITVMSLFSIPPMVISESLAPKLFKSGSEASKQQFCNILFFLGFSLSLCMLLTSLFAIDLIFGEDYKAAILPATILSASPLLIALGASAGQIIVFERTQHLALIKCIIACIVSVMLNIILIPTLKLAGAATATVAGLFIANYISHLFIPAYRHIFKAQNNSVFIAFRSIRGSNK</sequence>
<evidence type="ECO:0000313" key="3">
    <source>
        <dbReference type="Proteomes" id="UP000265411"/>
    </source>
</evidence>
<keyword evidence="1" id="KW-0472">Membrane</keyword>
<dbReference type="InterPro" id="IPR052556">
    <property type="entry name" value="PolySynth_Transporter"/>
</dbReference>
<comment type="caution">
    <text evidence="2">The sequence shown here is derived from an EMBL/GenBank/DDBJ whole genome shotgun (WGS) entry which is preliminary data.</text>
</comment>
<organism evidence="2 3">
    <name type="scientific">Pseudomonas abyssi</name>
    <dbReference type="NCBI Taxonomy" id="170540"/>
    <lineage>
        <taxon>Bacteria</taxon>
        <taxon>Pseudomonadati</taxon>
        <taxon>Pseudomonadota</taxon>
        <taxon>Gammaproteobacteria</taxon>
        <taxon>Pseudomonadales</taxon>
        <taxon>Pseudomonadaceae</taxon>
        <taxon>Pseudomonas</taxon>
    </lineage>
</organism>
<feature type="transmembrane region" description="Helical" evidence="1">
    <location>
        <begin position="153"/>
        <end position="174"/>
    </location>
</feature>